<protein>
    <submittedName>
        <fullName evidence="2">Uncharacterized protein</fullName>
    </submittedName>
</protein>
<evidence type="ECO:0000313" key="3">
    <source>
        <dbReference type="Proteomes" id="UP001474421"/>
    </source>
</evidence>
<comment type="caution">
    <text evidence="2">The sequence shown here is derived from an EMBL/GenBank/DDBJ whole genome shotgun (WGS) entry which is preliminary data.</text>
</comment>
<dbReference type="Proteomes" id="UP001474421">
    <property type="component" value="Unassembled WGS sequence"/>
</dbReference>
<accession>A0AAW1BD24</accession>
<dbReference type="EMBL" id="JAOTOJ010000006">
    <property type="protein sequence ID" value="KAK9399611.1"/>
    <property type="molecule type" value="Genomic_DNA"/>
</dbReference>
<name>A0AAW1BD24_CROAD</name>
<keyword evidence="3" id="KW-1185">Reference proteome</keyword>
<evidence type="ECO:0000313" key="2">
    <source>
        <dbReference type="EMBL" id="KAK9399611.1"/>
    </source>
</evidence>
<reference evidence="2 3" key="1">
    <citation type="journal article" date="2024" name="Proc. Natl. Acad. Sci. U.S.A.">
        <title>The genetic regulatory architecture and epigenomic basis for age-related changes in rattlesnake venom.</title>
        <authorList>
            <person name="Hogan M.P."/>
            <person name="Holding M.L."/>
            <person name="Nystrom G.S."/>
            <person name="Colston T.J."/>
            <person name="Bartlett D.A."/>
            <person name="Mason A.J."/>
            <person name="Ellsworth S.A."/>
            <person name="Rautsaw R.M."/>
            <person name="Lawrence K.C."/>
            <person name="Strickland J.L."/>
            <person name="He B."/>
            <person name="Fraser P."/>
            <person name="Margres M.J."/>
            <person name="Gilbert D.M."/>
            <person name="Gibbs H.L."/>
            <person name="Parkinson C.L."/>
            <person name="Rokyta D.R."/>
        </authorList>
    </citation>
    <scope>NUCLEOTIDE SEQUENCE [LARGE SCALE GENOMIC DNA]</scope>
    <source>
        <strain evidence="2">DRR0105</strain>
    </source>
</reference>
<organism evidence="2 3">
    <name type="scientific">Crotalus adamanteus</name>
    <name type="common">Eastern diamondback rattlesnake</name>
    <dbReference type="NCBI Taxonomy" id="8729"/>
    <lineage>
        <taxon>Eukaryota</taxon>
        <taxon>Metazoa</taxon>
        <taxon>Chordata</taxon>
        <taxon>Craniata</taxon>
        <taxon>Vertebrata</taxon>
        <taxon>Euteleostomi</taxon>
        <taxon>Lepidosauria</taxon>
        <taxon>Squamata</taxon>
        <taxon>Bifurcata</taxon>
        <taxon>Unidentata</taxon>
        <taxon>Episquamata</taxon>
        <taxon>Toxicofera</taxon>
        <taxon>Serpentes</taxon>
        <taxon>Colubroidea</taxon>
        <taxon>Viperidae</taxon>
        <taxon>Crotalinae</taxon>
        <taxon>Crotalus</taxon>
    </lineage>
</organism>
<sequence>MFWRPRAEPADGDQSQKTQARDQISDRVHS</sequence>
<feature type="compositionally biased region" description="Basic and acidic residues" evidence="1">
    <location>
        <begin position="19"/>
        <end position="30"/>
    </location>
</feature>
<feature type="region of interest" description="Disordered" evidence="1">
    <location>
        <begin position="1"/>
        <end position="30"/>
    </location>
</feature>
<evidence type="ECO:0000256" key="1">
    <source>
        <dbReference type="SAM" id="MobiDB-lite"/>
    </source>
</evidence>
<dbReference type="AlphaFoldDB" id="A0AAW1BD24"/>
<proteinExistence type="predicted"/>
<gene>
    <name evidence="2" type="ORF">NXF25_012630</name>
</gene>